<dbReference type="PANTHER" id="PTHR46254:SF6">
    <property type="entry name" value="HIGH MOBILITY GROUP AT-HOOK 2"/>
    <property type="match status" value="1"/>
</dbReference>
<protein>
    <submittedName>
        <fullName evidence="1">Uncharacterized protein</fullName>
    </submittedName>
</protein>
<dbReference type="InParanoid" id="A0A5F4WJZ2"/>
<dbReference type="Proteomes" id="UP000008225">
    <property type="component" value="Chromosome 18"/>
</dbReference>
<reference evidence="1" key="2">
    <citation type="submission" date="2025-08" db="UniProtKB">
        <authorList>
            <consortium name="Ensembl"/>
        </authorList>
    </citation>
    <scope>IDENTIFICATION</scope>
</reference>
<evidence type="ECO:0000313" key="2">
    <source>
        <dbReference type="Proteomes" id="UP000008225"/>
    </source>
</evidence>
<proteinExistence type="predicted"/>
<keyword evidence="2" id="KW-1185">Reference proteome</keyword>
<sequence>MVEIPAFCKIIEKTKISFSAVSKLLMESRSVTQAGIQWHDLSSLQPPSPRFEQFFFLSFLNSWDYRHPPTCLANFCIFSRNSISPCCVGHTGLEFLTS</sequence>
<accession>A0A5F4WJZ2</accession>
<reference evidence="1" key="3">
    <citation type="submission" date="2025-09" db="UniProtKB">
        <authorList>
            <consortium name="Ensembl"/>
        </authorList>
    </citation>
    <scope>IDENTIFICATION</scope>
</reference>
<reference evidence="1" key="1">
    <citation type="submission" date="2009-03" db="EMBL/GenBank/DDBJ databases">
        <authorList>
            <person name="Warren W."/>
            <person name="Ye L."/>
            <person name="Minx P."/>
            <person name="Worley K."/>
            <person name="Gibbs R."/>
            <person name="Wilson R.K."/>
        </authorList>
    </citation>
    <scope>NUCLEOTIDE SEQUENCE [LARGE SCALE GENOMIC DNA]</scope>
</reference>
<evidence type="ECO:0000313" key="1">
    <source>
        <dbReference type="Ensembl" id="ENSCJAP00000077996.1"/>
    </source>
</evidence>
<dbReference type="PANTHER" id="PTHR46254">
    <property type="entry name" value="PROTEIN GVQW1-RELATED"/>
    <property type="match status" value="1"/>
</dbReference>
<dbReference type="Ensembl" id="ENSCJAT00000104174.2">
    <property type="protein sequence ID" value="ENSCJAP00000077996.1"/>
    <property type="gene ID" value="ENSCJAG00000063075.2"/>
</dbReference>
<dbReference type="GeneTree" id="ENSGT00940000161627"/>
<organism evidence="1 2">
    <name type="scientific">Callithrix jacchus</name>
    <name type="common">White-tufted-ear marmoset</name>
    <name type="synonym">Simia Jacchus</name>
    <dbReference type="NCBI Taxonomy" id="9483"/>
    <lineage>
        <taxon>Eukaryota</taxon>
        <taxon>Metazoa</taxon>
        <taxon>Chordata</taxon>
        <taxon>Craniata</taxon>
        <taxon>Vertebrata</taxon>
        <taxon>Euteleostomi</taxon>
        <taxon>Mammalia</taxon>
        <taxon>Eutheria</taxon>
        <taxon>Euarchontoglires</taxon>
        <taxon>Primates</taxon>
        <taxon>Haplorrhini</taxon>
        <taxon>Platyrrhini</taxon>
        <taxon>Cebidae</taxon>
        <taxon>Callitrichinae</taxon>
        <taxon>Callithrix</taxon>
        <taxon>Callithrix</taxon>
    </lineage>
</organism>
<dbReference type="AlphaFoldDB" id="A0A5F4WJZ2"/>
<name>A0A5F4WJZ2_CALJA</name>